<evidence type="ECO:0000256" key="1">
    <source>
        <dbReference type="SAM" id="MobiDB-lite"/>
    </source>
</evidence>
<dbReference type="Proteomes" id="UP001281761">
    <property type="component" value="Unassembled WGS sequence"/>
</dbReference>
<organism evidence="2 3">
    <name type="scientific">Blattamonas nauphoetae</name>
    <dbReference type="NCBI Taxonomy" id="2049346"/>
    <lineage>
        <taxon>Eukaryota</taxon>
        <taxon>Metamonada</taxon>
        <taxon>Preaxostyla</taxon>
        <taxon>Oxymonadida</taxon>
        <taxon>Blattamonas</taxon>
    </lineage>
</organism>
<gene>
    <name evidence="2" type="ORF">BLNAU_21990</name>
</gene>
<sequence length="1293" mass="144592">MTQVNSPPQTSGPDNFDHLTVTAAEINPVERFNELLSSYSNIDEGDRQAYQQSLVFLLQRYLNHLSNDERTDLLHRFGAALSQRENQDLDFDSLRPIVSSDEDIITLFHSSGLSHSIFEQIQLNPAKYHQLAILARLSRICPLVSIGTLSEDLSSFIQSFFHDPLPYHRNRFLNDPTPLLTFFDILCNELMACAIIGCGEAVFETIITSFPSFSEDISRRDNYRRCANTRLRFCEKIIEITQNHTDSVERIAAIITHLSNRTPLQENGDTISQMDLRTQCLQHTAIFLNYHPNLIDSFLERITSSPSLSTMFTHDRRHLSLISALSQSSSPLFPTLFEPLLDAQFPLHTPLTPRSFTDPTSSFFRLASTTPAFFRSIVKNGTAHILTIGVPTAVGSVRVVSDDPSEPRCLDFGRVTPNWILLLNTIAEVMMDLKQRSEGLNSIPFSFFILLVLFAASTNDDLSRAAVSVFSNQFGLSTPHTEALLFATPTTFPVSDAFTSQESPGLGDSDRKKGPQQSICAEAGNQRNFDFARTIRVHFAGCLVNALHSTTALPHSFPFFSPELCGLSQQPNVWNDPNQPSALAALTTLADLEIRHTFLVPRRGELVNHQDDERRITIFVHLFPFFGTDSQTKFLSLFNTFHRSKNQKIHKSLDSVVECLVEMATVNSYNTPIALLTEMRKVVEYHSHIDPVPNDVCPDHLFALSLEQSIVKKLNTAEGEERGHLVTQLAVVSRGDPDLVKELTKAENDAQALLVLSVPTIRSTPRPRFHLDKDPATFDRLVELAGHLDNLPLVAAALAHIADTVGTFVHPSHVDVELDFTRKRQLRDLVWNTLRMMVVRRREGVEEGCVVVNDEIVSLSVVSCLRLFHLLMSIESFDPTPFVDSLISLSMTTDLTLLRSILLALQEIEKRTRNTPTPFSISTATAPFRGIHQSSATRQPLPTILSSILLSASLDDLLHPAQQNRPQPFSQLYKSFLHTDTPTSPSDLLREFDKNLIDVIAKEATEIKPFIKASRFLPLAPLYTRILKTVVPLSTDGTEIRSKQFEQSQLVDVFISLFLTLIHTGFTYPLSIPPLSNLLSILSIALVRLDTIPSLMALHHIFCKLFGSSKNEYNPQMKQIVHALCEEGMEDRSDVARDRFSFIFMHEWTGANAYLPDNHAFRNPFFQRDPLLAVIHAARGAVGHPLLQLPNTHPAPIDHRFGGILLPFGDFGGDAFPRPPDGMWEIPPLPRMGPTDLQAGIAGDDGVRHRPIGRFPRPLFDGDVLPFGPDDAPPPVRPELDDQAAPIDSDQST</sequence>
<comment type="caution">
    <text evidence="2">The sequence shown here is derived from an EMBL/GenBank/DDBJ whole genome shotgun (WGS) entry which is preliminary data.</text>
</comment>
<accession>A0ABQ9WUC0</accession>
<feature type="region of interest" description="Disordered" evidence="1">
    <location>
        <begin position="497"/>
        <end position="517"/>
    </location>
</feature>
<protein>
    <submittedName>
        <fullName evidence="2">Uncharacterized protein</fullName>
    </submittedName>
</protein>
<feature type="region of interest" description="Disordered" evidence="1">
    <location>
        <begin position="1260"/>
        <end position="1293"/>
    </location>
</feature>
<name>A0ABQ9WUC0_9EUKA</name>
<dbReference type="EMBL" id="JARBJD010000364">
    <property type="protein sequence ID" value="KAK2943081.1"/>
    <property type="molecule type" value="Genomic_DNA"/>
</dbReference>
<keyword evidence="3" id="KW-1185">Reference proteome</keyword>
<reference evidence="2 3" key="1">
    <citation type="journal article" date="2022" name="bioRxiv">
        <title>Genomics of Preaxostyla Flagellates Illuminates Evolutionary Transitions and the Path Towards Mitochondrial Loss.</title>
        <authorList>
            <person name="Novak L.V.F."/>
            <person name="Treitli S.C."/>
            <person name="Pyrih J."/>
            <person name="Halakuc P."/>
            <person name="Pipaliya S.V."/>
            <person name="Vacek V."/>
            <person name="Brzon O."/>
            <person name="Soukal P."/>
            <person name="Eme L."/>
            <person name="Dacks J.B."/>
            <person name="Karnkowska A."/>
            <person name="Elias M."/>
            <person name="Hampl V."/>
        </authorList>
    </citation>
    <scope>NUCLEOTIDE SEQUENCE [LARGE SCALE GENOMIC DNA]</scope>
    <source>
        <strain evidence="2">NAU3</strain>
        <tissue evidence="2">Gut</tissue>
    </source>
</reference>
<proteinExistence type="predicted"/>
<evidence type="ECO:0000313" key="3">
    <source>
        <dbReference type="Proteomes" id="UP001281761"/>
    </source>
</evidence>
<evidence type="ECO:0000313" key="2">
    <source>
        <dbReference type="EMBL" id="KAK2943081.1"/>
    </source>
</evidence>